<accession>A0AAJ7FT64</accession>
<sequence length="323" mass="36781">MCGRTACTLDAETLKCVCGYKDATGRYRKAEWQSRENAGRDYQLSYNIAPTDVIACVVAGEHFDTEQERVLYPMIWGMIPPYHKGDYRKHNLSTHNCRVEGMRSSKLYSTPLNKGFRCVVVCTGYFEWEKTKEPKQPYFFHAPQREGVNLTEIHKDSSKWTEKNGWEGVQLLKLAGIFNAWKSDDGHIIYSCTIITMEANKVVSWMHKRCPAILQTEDDVSAWLDFKRVPLSDAVQLLRGPTEDTLKWYPVGTAVNNSRYKDEDCIQPIKLKEKKESGAAGLMASWLNSSSQTASKRRSTDDVEGGERTGKSEVKRAKKDQRG</sequence>
<evidence type="ECO:0000256" key="11">
    <source>
        <dbReference type="ARBA" id="ARBA00031130"/>
    </source>
</evidence>
<dbReference type="GO" id="GO:0016829">
    <property type="term" value="F:lyase activity"/>
    <property type="evidence" value="ECO:0007669"/>
    <property type="project" value="UniProtKB-KW"/>
</dbReference>
<dbReference type="GO" id="GO:0008233">
    <property type="term" value="F:peptidase activity"/>
    <property type="evidence" value="ECO:0007669"/>
    <property type="project" value="UniProtKB-KW"/>
</dbReference>
<evidence type="ECO:0000256" key="4">
    <source>
        <dbReference type="ARBA" id="ARBA00022763"/>
    </source>
</evidence>
<evidence type="ECO:0000313" key="14">
    <source>
        <dbReference type="RefSeq" id="XP_015607031.1"/>
    </source>
</evidence>
<dbReference type="Proteomes" id="UP000694920">
    <property type="component" value="Unplaced"/>
</dbReference>
<evidence type="ECO:0000256" key="9">
    <source>
        <dbReference type="ARBA" id="ARBA00030390"/>
    </source>
</evidence>
<keyword evidence="3" id="KW-0645">Protease</keyword>
<evidence type="ECO:0000256" key="6">
    <source>
        <dbReference type="ARBA" id="ARBA00023124"/>
    </source>
</evidence>
<keyword evidence="8" id="KW-0456">Lyase</keyword>
<organism evidence="13 14">
    <name type="scientific">Cephus cinctus</name>
    <name type="common">Wheat stem sawfly</name>
    <dbReference type="NCBI Taxonomy" id="211228"/>
    <lineage>
        <taxon>Eukaryota</taxon>
        <taxon>Metazoa</taxon>
        <taxon>Ecdysozoa</taxon>
        <taxon>Arthropoda</taxon>
        <taxon>Hexapoda</taxon>
        <taxon>Insecta</taxon>
        <taxon>Pterygota</taxon>
        <taxon>Neoptera</taxon>
        <taxon>Endopterygota</taxon>
        <taxon>Hymenoptera</taxon>
        <taxon>Cephoidea</taxon>
        <taxon>Cephidae</taxon>
        <taxon>Cephus</taxon>
    </lineage>
</organism>
<feature type="compositionally biased region" description="Basic and acidic residues" evidence="12">
    <location>
        <begin position="298"/>
        <end position="323"/>
    </location>
</feature>
<dbReference type="SUPFAM" id="SSF143081">
    <property type="entry name" value="BB1717-like"/>
    <property type="match status" value="1"/>
</dbReference>
<evidence type="ECO:0000256" key="12">
    <source>
        <dbReference type="SAM" id="MobiDB-lite"/>
    </source>
</evidence>
<dbReference type="PANTHER" id="PTHR13604">
    <property type="entry name" value="DC12-RELATED"/>
    <property type="match status" value="1"/>
</dbReference>
<dbReference type="AlphaFoldDB" id="A0AAJ7FT64"/>
<dbReference type="GO" id="GO:0106300">
    <property type="term" value="P:protein-DNA covalent cross-linking repair"/>
    <property type="evidence" value="ECO:0007669"/>
    <property type="project" value="InterPro"/>
</dbReference>
<protein>
    <recommendedName>
        <fullName evidence="2">Abasic site processing protein HMCES</fullName>
    </recommendedName>
    <alternativeName>
        <fullName evidence="9">Embryonic stem cell-specific 5-hydroxymethylcytosine-binding protein</fullName>
    </alternativeName>
    <alternativeName>
        <fullName evidence="10">Peptidase HMCES</fullName>
    </alternativeName>
    <alternativeName>
        <fullName evidence="11">SRAP domain-containing protein 1</fullName>
    </alternativeName>
</protein>
<dbReference type="GO" id="GO:0003697">
    <property type="term" value="F:single-stranded DNA binding"/>
    <property type="evidence" value="ECO:0007669"/>
    <property type="project" value="InterPro"/>
</dbReference>
<keyword evidence="7" id="KW-0238">DNA-binding</keyword>
<feature type="region of interest" description="Disordered" evidence="12">
    <location>
        <begin position="285"/>
        <end position="323"/>
    </location>
</feature>
<evidence type="ECO:0000256" key="8">
    <source>
        <dbReference type="ARBA" id="ARBA00023239"/>
    </source>
</evidence>
<keyword evidence="5" id="KW-0378">Hydrolase</keyword>
<dbReference type="KEGG" id="ccin:107273391"/>
<evidence type="ECO:0000256" key="10">
    <source>
        <dbReference type="ARBA" id="ARBA00030898"/>
    </source>
</evidence>
<evidence type="ECO:0000256" key="3">
    <source>
        <dbReference type="ARBA" id="ARBA00022670"/>
    </source>
</evidence>
<proteinExistence type="inferred from homology"/>
<keyword evidence="13" id="KW-1185">Reference proteome</keyword>
<evidence type="ECO:0000313" key="13">
    <source>
        <dbReference type="Proteomes" id="UP000694920"/>
    </source>
</evidence>
<evidence type="ECO:0000256" key="5">
    <source>
        <dbReference type="ARBA" id="ARBA00022801"/>
    </source>
</evidence>
<dbReference type="GO" id="GO:0006508">
    <property type="term" value="P:proteolysis"/>
    <property type="evidence" value="ECO:0007669"/>
    <property type="project" value="UniProtKB-KW"/>
</dbReference>
<reference evidence="14" key="1">
    <citation type="submission" date="2025-08" db="UniProtKB">
        <authorList>
            <consortium name="RefSeq"/>
        </authorList>
    </citation>
    <scope>IDENTIFICATION</scope>
</reference>
<evidence type="ECO:0000256" key="1">
    <source>
        <dbReference type="ARBA" id="ARBA00008136"/>
    </source>
</evidence>
<dbReference type="Pfam" id="PF02586">
    <property type="entry name" value="SRAP"/>
    <property type="match status" value="1"/>
</dbReference>
<dbReference type="RefSeq" id="XP_015607031.1">
    <property type="nucleotide sequence ID" value="XM_015751545.2"/>
</dbReference>
<evidence type="ECO:0000256" key="7">
    <source>
        <dbReference type="ARBA" id="ARBA00023125"/>
    </source>
</evidence>
<dbReference type="GeneID" id="107273391"/>
<keyword evidence="6" id="KW-0190">Covalent protein-DNA linkage</keyword>
<dbReference type="Gene3D" id="3.90.1680.10">
    <property type="entry name" value="SOS response associated peptidase-like"/>
    <property type="match status" value="1"/>
</dbReference>
<dbReference type="InterPro" id="IPR003738">
    <property type="entry name" value="SRAP"/>
</dbReference>
<gene>
    <name evidence="14" type="primary">LOC107273391</name>
</gene>
<dbReference type="PANTHER" id="PTHR13604:SF0">
    <property type="entry name" value="ABASIC SITE PROCESSING PROTEIN HMCES"/>
    <property type="match status" value="1"/>
</dbReference>
<dbReference type="InterPro" id="IPR036590">
    <property type="entry name" value="SRAP-like"/>
</dbReference>
<name>A0AAJ7FT64_CEPCN</name>
<evidence type="ECO:0000256" key="2">
    <source>
        <dbReference type="ARBA" id="ARBA00015888"/>
    </source>
</evidence>
<keyword evidence="4" id="KW-0227">DNA damage</keyword>
<comment type="similarity">
    <text evidence="1">Belongs to the SOS response-associated peptidase family.</text>
</comment>